<keyword evidence="2 4" id="KW-0479">Metal-binding</keyword>
<organism evidence="6 7">
    <name type="scientific">Candidatus Geothrix odensensis</name>
    <dbReference type="NCBI Taxonomy" id="2954440"/>
    <lineage>
        <taxon>Bacteria</taxon>
        <taxon>Pseudomonadati</taxon>
        <taxon>Acidobacteriota</taxon>
        <taxon>Holophagae</taxon>
        <taxon>Holophagales</taxon>
        <taxon>Holophagaceae</taxon>
        <taxon>Geothrix</taxon>
    </lineage>
</organism>
<dbReference type="AlphaFoldDB" id="A0A936EZR4"/>
<dbReference type="InterPro" id="IPR020855">
    <property type="entry name" value="Ureohydrolase_Mn_BS"/>
</dbReference>
<dbReference type="Proteomes" id="UP000709959">
    <property type="component" value="Unassembled WGS sequence"/>
</dbReference>
<evidence type="ECO:0000313" key="7">
    <source>
        <dbReference type="Proteomes" id="UP000709959"/>
    </source>
</evidence>
<dbReference type="PANTHER" id="PTHR11358">
    <property type="entry name" value="ARGINASE/AGMATINASE"/>
    <property type="match status" value="1"/>
</dbReference>
<evidence type="ECO:0000256" key="4">
    <source>
        <dbReference type="PIRSR" id="PIRSR036979-1"/>
    </source>
</evidence>
<dbReference type="PANTHER" id="PTHR11358:SF26">
    <property type="entry name" value="GUANIDINO ACID HYDROLASE, MITOCHONDRIAL"/>
    <property type="match status" value="1"/>
</dbReference>
<accession>A0A936EZR4</accession>
<dbReference type="GO" id="GO:0008783">
    <property type="term" value="F:agmatinase activity"/>
    <property type="evidence" value="ECO:0007669"/>
    <property type="project" value="TreeGrafter"/>
</dbReference>
<comment type="similarity">
    <text evidence="1">Belongs to the arginase family. Agmatinase subfamily.</text>
</comment>
<dbReference type="PIRSF" id="PIRSF036979">
    <property type="entry name" value="Arginase"/>
    <property type="match status" value="1"/>
</dbReference>
<feature type="binding site" evidence="4">
    <location>
        <position position="150"/>
    </location>
    <ligand>
        <name>Mn(2+)</name>
        <dbReference type="ChEBI" id="CHEBI:29035"/>
        <label>1</label>
    </ligand>
</feature>
<evidence type="ECO:0000313" key="6">
    <source>
        <dbReference type="EMBL" id="MBK8571452.1"/>
    </source>
</evidence>
<evidence type="ECO:0000256" key="5">
    <source>
        <dbReference type="RuleBase" id="RU003684"/>
    </source>
</evidence>
<dbReference type="GO" id="GO:0033389">
    <property type="term" value="P:putrescine biosynthetic process from arginine, via agmatine"/>
    <property type="evidence" value="ECO:0007669"/>
    <property type="project" value="TreeGrafter"/>
</dbReference>
<dbReference type="InterPro" id="IPR023696">
    <property type="entry name" value="Ureohydrolase_dom_sf"/>
</dbReference>
<sequence length="312" mass="32677">MSAETLMQGLRTGLTPFLGLPLCIDPRPATGVVLGVPCDAGVINRPGARLGPWALRAASMGVGSHPMPERLREGRPELGPAAAKGWLDGGNIPTLPFSLGEALETVQATVGAWALTGSRTLMLGGDHSLTLGALRALARQHGPLGLLHLDAHPDAADGAAWGTDIHHGTWLRQALEEGLLDPDRVVQAGLRAPRFDDDELAFLQGVGVRMWTPADLRDPLLSLQLKEDLAAVGAGPAYLSLDLDALDPVLVPAVAEPVPGGLSLAETLRLIHAARLWPEPWVGADLMELAPTLEGAEASARVAVHLALHLLA</sequence>
<comment type="caution">
    <text evidence="6">The sequence shown here is derived from an EMBL/GenBank/DDBJ whole genome shotgun (WGS) entry which is preliminary data.</text>
</comment>
<dbReference type="PROSITE" id="PS51409">
    <property type="entry name" value="ARGINASE_2"/>
    <property type="match status" value="1"/>
</dbReference>
<feature type="binding site" evidence="4">
    <location>
        <position position="154"/>
    </location>
    <ligand>
        <name>Mn(2+)</name>
        <dbReference type="ChEBI" id="CHEBI:29035"/>
        <label>1</label>
    </ligand>
</feature>
<dbReference type="InterPro" id="IPR006035">
    <property type="entry name" value="Ureohydrolase"/>
</dbReference>
<evidence type="ECO:0000256" key="1">
    <source>
        <dbReference type="ARBA" id="ARBA00009227"/>
    </source>
</evidence>
<dbReference type="SUPFAM" id="SSF52768">
    <property type="entry name" value="Arginase/deacetylase"/>
    <property type="match status" value="1"/>
</dbReference>
<keyword evidence="4" id="KW-0464">Manganese</keyword>
<dbReference type="PROSITE" id="PS01053">
    <property type="entry name" value="ARGINASE_1"/>
    <property type="match status" value="1"/>
</dbReference>
<evidence type="ECO:0000256" key="3">
    <source>
        <dbReference type="ARBA" id="ARBA00022801"/>
    </source>
</evidence>
<comment type="cofactor">
    <cofactor evidence="4">
        <name>Mn(2+)</name>
        <dbReference type="ChEBI" id="CHEBI:29035"/>
    </cofactor>
    <text evidence="4">Binds 2 manganese ions per subunit.</text>
</comment>
<proteinExistence type="inferred from homology"/>
<dbReference type="Gene3D" id="3.40.800.10">
    <property type="entry name" value="Ureohydrolase domain"/>
    <property type="match status" value="1"/>
</dbReference>
<keyword evidence="3 5" id="KW-0378">Hydrolase</keyword>
<feature type="binding site" evidence="4">
    <location>
        <position position="242"/>
    </location>
    <ligand>
        <name>Mn(2+)</name>
        <dbReference type="ChEBI" id="CHEBI:29035"/>
        <label>1</label>
    </ligand>
</feature>
<feature type="binding site" evidence="4">
    <location>
        <position position="127"/>
    </location>
    <ligand>
        <name>Mn(2+)</name>
        <dbReference type="ChEBI" id="CHEBI:29035"/>
        <label>1</label>
    </ligand>
</feature>
<dbReference type="GO" id="GO:0046872">
    <property type="term" value="F:metal ion binding"/>
    <property type="evidence" value="ECO:0007669"/>
    <property type="project" value="UniProtKB-KW"/>
</dbReference>
<protein>
    <submittedName>
        <fullName evidence="6">Arginase family protein</fullName>
    </submittedName>
</protein>
<dbReference type="PRINTS" id="PR00116">
    <property type="entry name" value="ARGINASE"/>
</dbReference>
<feature type="binding site" evidence="4">
    <location>
        <position position="244"/>
    </location>
    <ligand>
        <name>Mn(2+)</name>
        <dbReference type="ChEBI" id="CHEBI:29035"/>
        <label>1</label>
    </ligand>
</feature>
<dbReference type="EMBL" id="JADKCH010000001">
    <property type="protein sequence ID" value="MBK8571452.1"/>
    <property type="molecule type" value="Genomic_DNA"/>
</dbReference>
<name>A0A936EZR4_9BACT</name>
<reference evidence="6 7" key="1">
    <citation type="submission" date="2020-10" db="EMBL/GenBank/DDBJ databases">
        <title>Connecting structure to function with the recovery of over 1000 high-quality activated sludge metagenome-assembled genomes encoding full-length rRNA genes using long-read sequencing.</title>
        <authorList>
            <person name="Singleton C.M."/>
            <person name="Petriglieri F."/>
            <person name="Kristensen J.M."/>
            <person name="Kirkegaard R.H."/>
            <person name="Michaelsen T.Y."/>
            <person name="Andersen M.H."/>
            <person name="Karst S.M."/>
            <person name="Dueholm M.S."/>
            <person name="Nielsen P.H."/>
            <person name="Albertsen M."/>
        </authorList>
    </citation>
    <scope>NUCLEOTIDE SEQUENCE [LARGE SCALE GENOMIC DNA]</scope>
    <source>
        <strain evidence="6">OdNE_18-Q3-R46-58_MAXAC.008</strain>
    </source>
</reference>
<feature type="binding site" evidence="4">
    <location>
        <position position="152"/>
    </location>
    <ligand>
        <name>Mn(2+)</name>
        <dbReference type="ChEBI" id="CHEBI:29035"/>
        <label>1</label>
    </ligand>
</feature>
<gene>
    <name evidence="6" type="ORF">IPN91_02190</name>
</gene>
<dbReference type="Pfam" id="PF00491">
    <property type="entry name" value="Arginase"/>
    <property type="match status" value="1"/>
</dbReference>
<evidence type="ECO:0000256" key="2">
    <source>
        <dbReference type="ARBA" id="ARBA00022723"/>
    </source>
</evidence>